<dbReference type="InterPro" id="IPR013584">
    <property type="entry name" value="RAP"/>
</dbReference>
<dbReference type="InterPro" id="IPR010622">
    <property type="entry name" value="FAST_Leu-rich"/>
</dbReference>
<dbReference type="CTD" id="9238"/>
<dbReference type="Pfam" id="PF06743">
    <property type="entry name" value="FAST_1"/>
    <property type="match status" value="1"/>
</dbReference>
<protein>
    <recommendedName>
        <fullName evidence="5">FAST kinase domain-containing protein 4</fullName>
    </recommendedName>
    <alternativeName>
        <fullName evidence="7">Protein TBRG4</fullName>
    </alternativeName>
    <alternativeName>
        <fullName evidence="6">Transforming growth factor beta regulator 4</fullName>
    </alternativeName>
</protein>
<evidence type="ECO:0000313" key="9">
    <source>
        <dbReference type="Proteomes" id="UP000515145"/>
    </source>
</evidence>
<dbReference type="GO" id="GO:0000963">
    <property type="term" value="P:mitochondrial RNA processing"/>
    <property type="evidence" value="ECO:0007669"/>
    <property type="project" value="TreeGrafter"/>
</dbReference>
<evidence type="ECO:0000259" key="8">
    <source>
        <dbReference type="PROSITE" id="PS51286"/>
    </source>
</evidence>
<dbReference type="PANTHER" id="PTHR21228">
    <property type="entry name" value="FAST LEU-RICH DOMAIN-CONTAINING"/>
    <property type="match status" value="1"/>
</dbReference>
<evidence type="ECO:0000256" key="4">
    <source>
        <dbReference type="ARBA" id="ARBA00038281"/>
    </source>
</evidence>
<dbReference type="Pfam" id="PF08373">
    <property type="entry name" value="RAP"/>
    <property type="match status" value="1"/>
</dbReference>
<keyword evidence="10 11" id="KW-0808">Transferase</keyword>
<keyword evidence="9" id="KW-1185">Reference proteome</keyword>
<gene>
    <name evidence="10 11" type="primary">tbrg4</name>
</gene>
<dbReference type="InterPro" id="IPR050870">
    <property type="entry name" value="FAST_kinase"/>
</dbReference>
<evidence type="ECO:0000256" key="5">
    <source>
        <dbReference type="ARBA" id="ARBA00040471"/>
    </source>
</evidence>
<dbReference type="PANTHER" id="PTHR21228:SF59">
    <property type="entry name" value="FAST KINASE DOMAIN-CONTAINING PROTEIN 4"/>
    <property type="match status" value="1"/>
</dbReference>
<dbReference type="Pfam" id="PF08368">
    <property type="entry name" value="FAST_2"/>
    <property type="match status" value="1"/>
</dbReference>
<dbReference type="RefSeq" id="XP_028281242.1">
    <property type="nucleotide sequence ID" value="XM_028425441.1"/>
</dbReference>
<dbReference type="GO" id="GO:0003723">
    <property type="term" value="F:RNA binding"/>
    <property type="evidence" value="ECO:0007669"/>
    <property type="project" value="TreeGrafter"/>
</dbReference>
<keyword evidence="2" id="KW-0809">Transit peptide</keyword>
<evidence type="ECO:0000313" key="10">
    <source>
        <dbReference type="RefSeq" id="XP_028281241.1"/>
    </source>
</evidence>
<dbReference type="SMART" id="SM00952">
    <property type="entry name" value="RAP"/>
    <property type="match status" value="1"/>
</dbReference>
<keyword evidence="10 11" id="KW-0418">Kinase</keyword>
<dbReference type="OrthoDB" id="6501018at2759"/>
<evidence type="ECO:0000313" key="11">
    <source>
        <dbReference type="RefSeq" id="XP_028281242.1"/>
    </source>
</evidence>
<evidence type="ECO:0000256" key="1">
    <source>
        <dbReference type="ARBA" id="ARBA00004305"/>
    </source>
</evidence>
<dbReference type="GeneID" id="114448479"/>
<feature type="domain" description="RAP" evidence="8">
    <location>
        <begin position="563"/>
        <end position="621"/>
    </location>
</feature>
<dbReference type="InterPro" id="IPR013579">
    <property type="entry name" value="FAST_2"/>
</dbReference>
<dbReference type="GO" id="GO:0035770">
    <property type="term" value="C:ribonucleoprotein granule"/>
    <property type="evidence" value="ECO:0007669"/>
    <property type="project" value="TreeGrafter"/>
</dbReference>
<dbReference type="RefSeq" id="XP_028281241.1">
    <property type="nucleotide sequence ID" value="XM_028425440.1"/>
</dbReference>
<accession>A0A6P7JX63</accession>
<dbReference type="PROSITE" id="PS51286">
    <property type="entry name" value="RAP"/>
    <property type="match status" value="1"/>
</dbReference>
<keyword evidence="3" id="KW-0496">Mitochondrion</keyword>
<dbReference type="GO" id="GO:0016301">
    <property type="term" value="F:kinase activity"/>
    <property type="evidence" value="ECO:0007669"/>
    <property type="project" value="UniProtKB-KW"/>
</dbReference>
<dbReference type="GO" id="GO:0005759">
    <property type="term" value="C:mitochondrial matrix"/>
    <property type="evidence" value="ECO:0007669"/>
    <property type="project" value="UniProtKB-SubCell"/>
</dbReference>
<dbReference type="CDD" id="cd23739">
    <property type="entry name" value="TBRG4-like_N"/>
    <property type="match status" value="1"/>
</dbReference>
<proteinExistence type="inferred from homology"/>
<reference evidence="10 11" key="1">
    <citation type="submission" date="2025-04" db="UniProtKB">
        <authorList>
            <consortium name="RefSeq"/>
        </authorList>
    </citation>
    <scope>IDENTIFICATION</scope>
</reference>
<comment type="subcellular location">
    <subcellularLocation>
        <location evidence="1">Mitochondrion matrix</location>
    </subcellularLocation>
</comment>
<dbReference type="GO" id="GO:0044528">
    <property type="term" value="P:regulation of mitochondrial mRNA stability"/>
    <property type="evidence" value="ECO:0007669"/>
    <property type="project" value="InterPro"/>
</dbReference>
<evidence type="ECO:0000256" key="2">
    <source>
        <dbReference type="ARBA" id="ARBA00022946"/>
    </source>
</evidence>
<dbReference type="AlphaFoldDB" id="A0A6P7JX63"/>
<evidence type="ECO:0000256" key="7">
    <source>
        <dbReference type="ARBA" id="ARBA00043220"/>
    </source>
</evidence>
<evidence type="ECO:0000256" key="6">
    <source>
        <dbReference type="ARBA" id="ARBA00042265"/>
    </source>
</evidence>
<sequence length="633" mass="70852">MASRLLGRCARLLCRASAQAPAAAGRLLPAVAGPAEIPKGKGWPWVTERVMFGTMEVTKENNPPAMPARTPLEDMVEKAVAPEDILVAWGKYGGNGNQAANALMKWAQLVLKTQGKFKEQKPDLMMDLRVQDMMRIVSQQVSTVWNSSLVSVLRTLWIIGFPPSDPVLTSVQTEVLWRIRRLTYKQLGYLVDWGANRKGHQDMAIVNAALKHLELRWIEIADTKTVSALISRGERMAPTLMDRLEDKALELAEGFSAEEIRKVCVSLAAQSRRCVPLLRALSYHLLQKPSSEFTTPLIMDMAFAYGKLNFHHSQVFQRMASELLPRVPELNSADVTRFAKSLGFLKWLHLPLFEAFAEHYVDNSQNYSMLQLCNLLLTFARLGFQPSKGDEFYTKVHCVLEESLSDLEPFLQTDVVWSLCVLQQAKPQYLIPLLQKNNVIKQSEGSPAHVVNYRLKLWHIATTLHLEHPGASDTRSSQSVLSLLDHSSQLSPLQSGLRETLLSLVGGKAEAVRTGVNTVYGWTIDGELVLDCENTPVDLSNIKAPHLPGGGGDQALPVGARRVAFLAWDFPNFGSKSKDLLGRFTMMKRHLQLAGFIIVEVPYYEWLELKTDWQKLAYLKDKLGKAMAEEMAK</sequence>
<comment type="similarity">
    <text evidence="4">Belongs to the FAST kinase family.</text>
</comment>
<organism evidence="9 11">
    <name type="scientific">Parambassis ranga</name>
    <name type="common">Indian glassy fish</name>
    <dbReference type="NCBI Taxonomy" id="210632"/>
    <lineage>
        <taxon>Eukaryota</taxon>
        <taxon>Metazoa</taxon>
        <taxon>Chordata</taxon>
        <taxon>Craniata</taxon>
        <taxon>Vertebrata</taxon>
        <taxon>Euteleostomi</taxon>
        <taxon>Actinopterygii</taxon>
        <taxon>Neopterygii</taxon>
        <taxon>Teleostei</taxon>
        <taxon>Neoteleostei</taxon>
        <taxon>Acanthomorphata</taxon>
        <taxon>Ovalentaria</taxon>
        <taxon>Ambassidae</taxon>
        <taxon>Parambassis</taxon>
    </lineage>
</organism>
<dbReference type="Proteomes" id="UP000515145">
    <property type="component" value="Chromosome 16"/>
</dbReference>
<name>A0A6P7JX63_9TELE</name>
<evidence type="ECO:0000256" key="3">
    <source>
        <dbReference type="ARBA" id="ARBA00023128"/>
    </source>
</evidence>